<feature type="binding site" evidence="6">
    <location>
        <position position="82"/>
    </location>
    <ligand>
        <name>[4Fe-4S] cluster</name>
        <dbReference type="ChEBI" id="CHEBI:49883"/>
        <label>2</label>
    </ligand>
</feature>
<evidence type="ECO:0000256" key="6">
    <source>
        <dbReference type="HAMAP-Rule" id="MF_02201"/>
    </source>
</evidence>
<name>A0A358HQ86_9PROT</name>
<feature type="binding site" evidence="6">
    <location>
        <position position="47"/>
    </location>
    <ligand>
        <name>[4Fe-4S] cluster</name>
        <dbReference type="ChEBI" id="CHEBI:49883"/>
        <label>1</label>
    </ligand>
</feature>
<dbReference type="SUPFAM" id="SSF54862">
    <property type="entry name" value="4Fe-4S ferredoxins"/>
    <property type="match status" value="1"/>
</dbReference>
<dbReference type="GO" id="GO:0046872">
    <property type="term" value="F:metal ion binding"/>
    <property type="evidence" value="ECO:0007669"/>
    <property type="project" value="UniProtKB-KW"/>
</dbReference>
<dbReference type="Pfam" id="PF12838">
    <property type="entry name" value="Fer4_7"/>
    <property type="match status" value="2"/>
</dbReference>
<evidence type="ECO:0000256" key="3">
    <source>
        <dbReference type="ARBA" id="ARBA00022737"/>
    </source>
</evidence>
<dbReference type="HAMAP" id="MF_02201">
    <property type="entry name" value="NapF"/>
    <property type="match status" value="1"/>
</dbReference>
<organism evidence="8 11">
    <name type="scientific">Thalassospira lucentensis</name>
    <dbReference type="NCBI Taxonomy" id="168935"/>
    <lineage>
        <taxon>Bacteria</taxon>
        <taxon>Pseudomonadati</taxon>
        <taxon>Pseudomonadota</taxon>
        <taxon>Alphaproteobacteria</taxon>
        <taxon>Rhodospirillales</taxon>
        <taxon>Thalassospiraceae</taxon>
        <taxon>Thalassospira</taxon>
    </lineage>
</organism>
<dbReference type="GO" id="GO:0005737">
    <property type="term" value="C:cytoplasm"/>
    <property type="evidence" value="ECO:0007669"/>
    <property type="project" value="UniProtKB-SubCell"/>
</dbReference>
<dbReference type="InterPro" id="IPR017896">
    <property type="entry name" value="4Fe4S_Fe-S-bd"/>
</dbReference>
<dbReference type="PANTHER" id="PTHR43687:SF1">
    <property type="entry name" value="FERREDOXIN III"/>
    <property type="match status" value="1"/>
</dbReference>
<feature type="binding site" evidence="6">
    <location>
        <position position="148"/>
    </location>
    <ligand>
        <name>[4Fe-4S] cluster</name>
        <dbReference type="ChEBI" id="CHEBI:49883"/>
        <label>3</label>
    </ligand>
</feature>
<feature type="binding site" evidence="6">
    <location>
        <position position="44"/>
    </location>
    <ligand>
        <name>[4Fe-4S] cluster</name>
        <dbReference type="ChEBI" id="CHEBI:49883"/>
        <label>1</label>
    </ligand>
</feature>
<feature type="binding site" evidence="6">
    <location>
        <position position="86"/>
    </location>
    <ligand>
        <name>[4Fe-4S] cluster</name>
        <dbReference type="ChEBI" id="CHEBI:49883"/>
        <label>2</label>
    </ligand>
</feature>
<feature type="binding site" evidence="6">
    <location>
        <position position="151"/>
    </location>
    <ligand>
        <name>[4Fe-4S] cluster</name>
        <dbReference type="ChEBI" id="CHEBI:49883"/>
        <label>3</label>
    </ligand>
</feature>
<proteinExistence type="inferred from homology"/>
<keyword evidence="2 6" id="KW-0479">Metal-binding</keyword>
<dbReference type="PROSITE" id="PS00198">
    <property type="entry name" value="4FE4S_FER_1"/>
    <property type="match status" value="1"/>
</dbReference>
<dbReference type="Proteomes" id="UP000264179">
    <property type="component" value="Unassembled WGS sequence"/>
</dbReference>
<sequence>MPANAKQTSRREFLARFRAVSTTHSDQTDDVIRPPWAWHLDAHCTGCGDCAPACPEGIIAFDGRNHPVIDFTKGECTFCGACSHACAEDVFDATADTPWNLDITVAKTCFAENGIYCRSCGDVCPESAIRIAPQLGGRARVIVNEDACTGCGACLSACPADAISITPQKEHAHG</sequence>
<evidence type="ECO:0000256" key="5">
    <source>
        <dbReference type="ARBA" id="ARBA00023014"/>
    </source>
</evidence>
<dbReference type="AlphaFoldDB" id="A0A358HQ86"/>
<feature type="binding site" evidence="6">
    <location>
        <position position="154"/>
    </location>
    <ligand>
        <name>[4Fe-4S] cluster</name>
        <dbReference type="ChEBI" id="CHEBI:49883"/>
        <label>3</label>
    </ligand>
</feature>
<keyword evidence="1 6" id="KW-0004">4Fe-4S</keyword>
<dbReference type="RefSeq" id="WP_276651952.1">
    <property type="nucleotide sequence ID" value="NZ_DOOG01000051.1"/>
</dbReference>
<gene>
    <name evidence="6 8" type="primary">napF</name>
    <name evidence="8" type="ORF">DEF21_05555</name>
    <name evidence="9" type="ORF">DHR80_10750</name>
</gene>
<comment type="subcellular location">
    <subcellularLocation>
        <location evidence="6">Cytoplasm</location>
    </subcellularLocation>
</comment>
<evidence type="ECO:0000256" key="1">
    <source>
        <dbReference type="ARBA" id="ARBA00022485"/>
    </source>
</evidence>
<feature type="domain" description="4Fe-4S ferredoxin-type" evidence="7">
    <location>
        <begin position="36"/>
        <end position="64"/>
    </location>
</feature>
<feature type="binding site" evidence="6">
    <location>
        <position position="158"/>
    </location>
    <ligand>
        <name>[4Fe-4S] cluster</name>
        <dbReference type="ChEBI" id="CHEBI:49883"/>
        <label>3</label>
    </ligand>
</feature>
<dbReference type="Gene3D" id="3.30.70.20">
    <property type="match status" value="2"/>
</dbReference>
<comment type="similarity">
    <text evidence="6">Belongs to the NapF family.</text>
</comment>
<dbReference type="InterPro" id="IPR004496">
    <property type="entry name" value="NapF"/>
</dbReference>
<keyword evidence="3 6" id="KW-0677">Repeat</keyword>
<dbReference type="CDD" id="cd10564">
    <property type="entry name" value="NapF_like"/>
    <property type="match status" value="1"/>
</dbReference>
<evidence type="ECO:0000313" key="10">
    <source>
        <dbReference type="Proteomes" id="UP000264179"/>
    </source>
</evidence>
<dbReference type="NCBIfam" id="TIGR00402">
    <property type="entry name" value="napF"/>
    <property type="match status" value="1"/>
</dbReference>
<comment type="cofactor">
    <cofactor evidence="6">
        <name>[4Fe-4S] cluster</name>
        <dbReference type="ChEBI" id="CHEBI:49883"/>
    </cofactor>
</comment>
<keyword evidence="4 6" id="KW-0408">Iron</keyword>
<feature type="domain" description="4Fe-4S ferredoxin-type" evidence="7">
    <location>
        <begin position="65"/>
        <end position="96"/>
    </location>
</feature>
<evidence type="ECO:0000313" key="11">
    <source>
        <dbReference type="Proteomes" id="UP000264753"/>
    </source>
</evidence>
<dbReference type="EMBL" id="DPOP01000089">
    <property type="protein sequence ID" value="HCW67661.1"/>
    <property type="molecule type" value="Genomic_DNA"/>
</dbReference>
<keyword evidence="5 6" id="KW-0411">Iron-sulfur</keyword>
<dbReference type="PROSITE" id="PS51379">
    <property type="entry name" value="4FE4S_FER_2"/>
    <property type="match status" value="3"/>
</dbReference>
<feature type="binding site" evidence="6">
    <location>
        <position position="79"/>
    </location>
    <ligand>
        <name>[4Fe-4S] cluster</name>
        <dbReference type="ChEBI" id="CHEBI:49883"/>
        <label>2</label>
    </ligand>
</feature>
<feature type="binding site" evidence="6">
    <location>
        <position position="76"/>
    </location>
    <ligand>
        <name>[4Fe-4S] cluster</name>
        <dbReference type="ChEBI" id="CHEBI:49883"/>
        <label>2</label>
    </ligand>
</feature>
<comment type="function">
    <text evidence="6">Could be involved in the maturation of NapA, the catalytic subunit of the periplasmic nitrate reductase, before its export into the periplasm.</text>
</comment>
<feature type="binding site" evidence="6">
    <location>
        <position position="54"/>
    </location>
    <ligand>
        <name>[4Fe-4S] cluster</name>
        <dbReference type="ChEBI" id="CHEBI:49883"/>
        <label>1</label>
    </ligand>
</feature>
<keyword evidence="6" id="KW-0963">Cytoplasm</keyword>
<evidence type="ECO:0000256" key="4">
    <source>
        <dbReference type="ARBA" id="ARBA00023004"/>
    </source>
</evidence>
<feature type="domain" description="4Fe-4S ferredoxin-type" evidence="7">
    <location>
        <begin position="139"/>
        <end position="168"/>
    </location>
</feature>
<dbReference type="InterPro" id="IPR017900">
    <property type="entry name" value="4Fe4S_Fe_S_CS"/>
</dbReference>
<dbReference type="EMBL" id="DOOG01000051">
    <property type="protein sequence ID" value="HBU97358.1"/>
    <property type="molecule type" value="Genomic_DNA"/>
</dbReference>
<comment type="subunit">
    <text evidence="6">Interacts with the cytoplasmic NapA precursor.</text>
</comment>
<dbReference type="PANTHER" id="PTHR43687">
    <property type="entry name" value="ADENYLYLSULFATE REDUCTASE, BETA SUBUNIT"/>
    <property type="match status" value="1"/>
</dbReference>
<reference evidence="10 11" key="1">
    <citation type="journal article" date="2018" name="Nat. Biotechnol.">
        <title>A standardized bacterial taxonomy based on genome phylogeny substantially revises the tree of life.</title>
        <authorList>
            <person name="Parks D.H."/>
            <person name="Chuvochina M."/>
            <person name="Waite D.W."/>
            <person name="Rinke C."/>
            <person name="Skarshewski A."/>
            <person name="Chaumeil P.A."/>
            <person name="Hugenholtz P."/>
        </authorList>
    </citation>
    <scope>NUCLEOTIDE SEQUENCE [LARGE SCALE GENOMIC DNA]</scope>
    <source>
        <strain evidence="8">UBA8707</strain>
        <strain evidence="9">UBA9881</strain>
    </source>
</reference>
<accession>A0A358HQ86</accession>
<protein>
    <recommendedName>
        <fullName evidence="6">Ferredoxin-type protein NapF</fullName>
    </recommendedName>
</protein>
<dbReference type="InterPro" id="IPR050572">
    <property type="entry name" value="Fe-S_Ferredoxin"/>
</dbReference>
<dbReference type="GO" id="GO:0051539">
    <property type="term" value="F:4 iron, 4 sulfur cluster binding"/>
    <property type="evidence" value="ECO:0007669"/>
    <property type="project" value="UniProtKB-UniRule"/>
</dbReference>
<comment type="caution">
    <text evidence="8">The sequence shown here is derived from an EMBL/GenBank/DDBJ whole genome shotgun (WGS) entry which is preliminary data.</text>
</comment>
<evidence type="ECO:0000313" key="8">
    <source>
        <dbReference type="EMBL" id="HBU97358.1"/>
    </source>
</evidence>
<feature type="binding site" evidence="6">
    <location>
        <position position="50"/>
    </location>
    <ligand>
        <name>[4Fe-4S] cluster</name>
        <dbReference type="ChEBI" id="CHEBI:49883"/>
        <label>1</label>
    </ligand>
</feature>
<dbReference type="Proteomes" id="UP000264753">
    <property type="component" value="Unassembled WGS sequence"/>
</dbReference>
<evidence type="ECO:0000256" key="2">
    <source>
        <dbReference type="ARBA" id="ARBA00022723"/>
    </source>
</evidence>
<evidence type="ECO:0000259" key="7">
    <source>
        <dbReference type="PROSITE" id="PS51379"/>
    </source>
</evidence>
<evidence type="ECO:0000313" key="9">
    <source>
        <dbReference type="EMBL" id="HCW67661.1"/>
    </source>
</evidence>